<dbReference type="STRING" id="121290.APY04_0521"/>
<protein>
    <submittedName>
        <fullName evidence="2">Uncharacterized protein</fullName>
    </submittedName>
</protein>
<evidence type="ECO:0000313" key="3">
    <source>
        <dbReference type="Proteomes" id="UP000059074"/>
    </source>
</evidence>
<dbReference type="AlphaFoldDB" id="A0A109BMM9"/>
<dbReference type="PATRIC" id="fig|121290.4.peg.2548"/>
<feature type="chain" id="PRO_5007132700" evidence="1">
    <location>
        <begin position="29"/>
        <end position="121"/>
    </location>
</feature>
<dbReference type="OrthoDB" id="7933719at2"/>
<dbReference type="EMBL" id="LMTR01000026">
    <property type="protein sequence ID" value="KWT71270.1"/>
    <property type="molecule type" value="Genomic_DNA"/>
</dbReference>
<gene>
    <name evidence="2" type="ORF">APY04_0521</name>
</gene>
<evidence type="ECO:0000256" key="1">
    <source>
        <dbReference type="SAM" id="SignalP"/>
    </source>
</evidence>
<comment type="caution">
    <text evidence="2">The sequence shown here is derived from an EMBL/GenBank/DDBJ whole genome shotgun (WGS) entry which is preliminary data.</text>
</comment>
<dbReference type="RefSeq" id="WP_068459386.1">
    <property type="nucleotide sequence ID" value="NZ_LMTR01000026.1"/>
</dbReference>
<sequence>MQRLKHTNLVRAAIIPLALCALTAAGHANSVWMVKSGNVLACYERQTLIDVDEAPADARREDQAPKGCIILFSGERLLEQPEFGLGFNKYMKAEREDGSVLYVRSADVVSDPGIGDVTDDR</sequence>
<proteinExistence type="predicted"/>
<keyword evidence="3" id="KW-1185">Reference proteome</keyword>
<keyword evidence="1" id="KW-0732">Signal</keyword>
<dbReference type="Proteomes" id="UP000059074">
    <property type="component" value="Unassembled WGS sequence"/>
</dbReference>
<accession>A0A109BMM9</accession>
<organism evidence="2 3">
    <name type="scientific">Hyphomicrobium sulfonivorans</name>
    <dbReference type="NCBI Taxonomy" id="121290"/>
    <lineage>
        <taxon>Bacteria</taxon>
        <taxon>Pseudomonadati</taxon>
        <taxon>Pseudomonadota</taxon>
        <taxon>Alphaproteobacteria</taxon>
        <taxon>Hyphomicrobiales</taxon>
        <taxon>Hyphomicrobiaceae</taxon>
        <taxon>Hyphomicrobium</taxon>
    </lineage>
</organism>
<feature type="signal peptide" evidence="1">
    <location>
        <begin position="1"/>
        <end position="28"/>
    </location>
</feature>
<reference evidence="2 3" key="1">
    <citation type="submission" date="2015-10" db="EMBL/GenBank/DDBJ databases">
        <title>Transcriptomic analysis of a linuron degrading triple-species bacterial consortium.</title>
        <authorList>
            <person name="Albers P."/>
        </authorList>
    </citation>
    <scope>NUCLEOTIDE SEQUENCE [LARGE SCALE GENOMIC DNA]</scope>
    <source>
        <strain evidence="2 3">WDL6</strain>
    </source>
</reference>
<evidence type="ECO:0000313" key="2">
    <source>
        <dbReference type="EMBL" id="KWT71270.1"/>
    </source>
</evidence>
<name>A0A109BMM9_HYPSL</name>